<evidence type="ECO:0000313" key="1">
    <source>
        <dbReference type="EMBL" id="ORZ05955.1"/>
    </source>
</evidence>
<comment type="caution">
    <text evidence="1">The sequence shown here is derived from an EMBL/GenBank/DDBJ whole genome shotgun (WGS) entry which is preliminary data.</text>
</comment>
<evidence type="ECO:0000313" key="2">
    <source>
        <dbReference type="Proteomes" id="UP000193648"/>
    </source>
</evidence>
<organism evidence="1 2">
    <name type="scientific">Lobosporangium transversale</name>
    <dbReference type="NCBI Taxonomy" id="64571"/>
    <lineage>
        <taxon>Eukaryota</taxon>
        <taxon>Fungi</taxon>
        <taxon>Fungi incertae sedis</taxon>
        <taxon>Mucoromycota</taxon>
        <taxon>Mortierellomycotina</taxon>
        <taxon>Mortierellomycetes</taxon>
        <taxon>Mortierellales</taxon>
        <taxon>Mortierellaceae</taxon>
        <taxon>Lobosporangium</taxon>
    </lineage>
</organism>
<dbReference type="EMBL" id="MCFF01000048">
    <property type="protein sequence ID" value="ORZ05955.1"/>
    <property type="molecule type" value="Genomic_DNA"/>
</dbReference>
<dbReference type="GeneID" id="33561566"/>
<sequence length="172" mass="19379">MVNNISKKKCLLSSFLPLTLQHSSCSAQTYLKIESQSSCPQQRICSYLTYTPFHTTTRSNTSEDLNIYKHILRSLFQRYLNSTLQRSYDKHTMATFATALVPASIATVPEAAPLETQILPIGDHPSAAFNSSHGKYTILLAWLALVCPYQLKTEQLIRFACLSVTQKTKMKE</sequence>
<dbReference type="Proteomes" id="UP000193648">
    <property type="component" value="Unassembled WGS sequence"/>
</dbReference>
<accession>A0A1Y2GB19</accession>
<reference evidence="1 2" key="1">
    <citation type="submission" date="2016-07" db="EMBL/GenBank/DDBJ databases">
        <title>Pervasive Adenine N6-methylation of Active Genes in Fungi.</title>
        <authorList>
            <consortium name="DOE Joint Genome Institute"/>
            <person name="Mondo S.J."/>
            <person name="Dannebaum R.O."/>
            <person name="Kuo R.C."/>
            <person name="Labutti K."/>
            <person name="Haridas S."/>
            <person name="Kuo A."/>
            <person name="Salamov A."/>
            <person name="Ahrendt S.R."/>
            <person name="Lipzen A."/>
            <person name="Sullivan W."/>
            <person name="Andreopoulos W.B."/>
            <person name="Clum A."/>
            <person name="Lindquist E."/>
            <person name="Daum C."/>
            <person name="Ramamoorthy G.K."/>
            <person name="Gryganskyi A."/>
            <person name="Culley D."/>
            <person name="Magnuson J.K."/>
            <person name="James T.Y."/>
            <person name="O'Malley M.A."/>
            <person name="Stajich J.E."/>
            <person name="Spatafora J.W."/>
            <person name="Visel A."/>
            <person name="Grigoriev I.V."/>
        </authorList>
    </citation>
    <scope>NUCLEOTIDE SEQUENCE [LARGE SCALE GENOMIC DNA]</scope>
    <source>
        <strain evidence="1 2">NRRL 3116</strain>
    </source>
</reference>
<gene>
    <name evidence="1" type="ORF">BCR41DRAFT_174515</name>
</gene>
<dbReference type="InParanoid" id="A0A1Y2GB19"/>
<keyword evidence="2" id="KW-1185">Reference proteome</keyword>
<dbReference type="RefSeq" id="XP_021877336.1">
    <property type="nucleotide sequence ID" value="XM_022019721.1"/>
</dbReference>
<protein>
    <submittedName>
        <fullName evidence="1">Uncharacterized protein</fullName>
    </submittedName>
</protein>
<dbReference type="AlphaFoldDB" id="A0A1Y2GB19"/>
<name>A0A1Y2GB19_9FUNG</name>
<proteinExistence type="predicted"/>